<evidence type="ECO:0000313" key="1">
    <source>
        <dbReference type="EMBL" id="GIG36219.1"/>
    </source>
</evidence>
<comment type="caution">
    <text evidence="1">The sequence shown here is derived from an EMBL/GenBank/DDBJ whole genome shotgun (WGS) entry which is preliminary data.</text>
</comment>
<reference evidence="1" key="1">
    <citation type="submission" date="2021-01" db="EMBL/GenBank/DDBJ databases">
        <title>Whole genome shotgun sequence of Cellulomonas pakistanensis NBRC 110800.</title>
        <authorList>
            <person name="Komaki H."/>
            <person name="Tamura T."/>
        </authorList>
    </citation>
    <scope>NUCLEOTIDE SEQUENCE</scope>
    <source>
        <strain evidence="1">NBRC 110800</strain>
    </source>
</reference>
<dbReference type="EMBL" id="BONO01000010">
    <property type="protein sequence ID" value="GIG36219.1"/>
    <property type="molecule type" value="Genomic_DNA"/>
</dbReference>
<name>A0A919U5N2_9CELL</name>
<dbReference type="RefSeq" id="WP_203668247.1">
    <property type="nucleotide sequence ID" value="NZ_BONO01000010.1"/>
</dbReference>
<protein>
    <submittedName>
        <fullName evidence="1">Uncharacterized protein</fullName>
    </submittedName>
</protein>
<gene>
    <name evidence="1" type="ORF">Cpa01nite_16000</name>
</gene>
<proteinExistence type="predicted"/>
<dbReference type="Proteomes" id="UP000642125">
    <property type="component" value="Unassembled WGS sequence"/>
</dbReference>
<keyword evidence="2" id="KW-1185">Reference proteome</keyword>
<organism evidence="1 2">
    <name type="scientific">Cellulomonas pakistanensis</name>
    <dbReference type="NCBI Taxonomy" id="992287"/>
    <lineage>
        <taxon>Bacteria</taxon>
        <taxon>Bacillati</taxon>
        <taxon>Actinomycetota</taxon>
        <taxon>Actinomycetes</taxon>
        <taxon>Micrococcales</taxon>
        <taxon>Cellulomonadaceae</taxon>
        <taxon>Cellulomonas</taxon>
    </lineage>
</organism>
<evidence type="ECO:0000313" key="2">
    <source>
        <dbReference type="Proteomes" id="UP000642125"/>
    </source>
</evidence>
<sequence length="154" mass="15906">MSSTAPQSGGVVAVRALDPAQNGAVVARLDRGTGVLDPERRTLRTKPLTVDRKALVALTSSKKRTGLMVERGWRRVFLALIEVHGGAVLGIPADVARALADELESRGARETTAVIAPLRAHADHLEAGGPVASSPLGRYMGLGGGGVLSSLGDL</sequence>
<dbReference type="AlphaFoldDB" id="A0A919U5N2"/>
<accession>A0A919U5N2</accession>